<feature type="repeat" description="TPR" evidence="1">
    <location>
        <begin position="223"/>
        <end position="256"/>
    </location>
</feature>
<comment type="caution">
    <text evidence="3">The sequence shown here is derived from an EMBL/GenBank/DDBJ whole genome shotgun (WGS) entry which is preliminary data.</text>
</comment>
<reference evidence="3 4" key="1">
    <citation type="submission" date="2017-09" db="EMBL/GenBank/DDBJ databases">
        <title>Depth-based differentiation of microbial function through sediment-hosted aquifers and enrichment of novel symbionts in the deep terrestrial subsurface.</title>
        <authorList>
            <person name="Probst A.J."/>
            <person name="Ladd B."/>
            <person name="Jarett J.K."/>
            <person name="Geller-Mcgrath D.E."/>
            <person name="Sieber C.M."/>
            <person name="Emerson J.B."/>
            <person name="Anantharaman K."/>
            <person name="Thomas B.C."/>
            <person name="Malmstrom R."/>
            <person name="Stieglmeier M."/>
            <person name="Klingl A."/>
            <person name="Woyke T."/>
            <person name="Ryan C.M."/>
            <person name="Banfield J.F."/>
        </authorList>
    </citation>
    <scope>NUCLEOTIDE SEQUENCE [LARGE SCALE GENOMIC DNA]</scope>
    <source>
        <strain evidence="3">CG07_land_8_20_14_0_80_42_15</strain>
    </source>
</reference>
<dbReference type="InterPro" id="IPR019734">
    <property type="entry name" value="TPR_rpt"/>
</dbReference>
<dbReference type="SMART" id="SM00028">
    <property type="entry name" value="TPR"/>
    <property type="match status" value="2"/>
</dbReference>
<dbReference type="EMBL" id="PEWV01000049">
    <property type="protein sequence ID" value="PIU41539.1"/>
    <property type="molecule type" value="Genomic_DNA"/>
</dbReference>
<dbReference type="Proteomes" id="UP000230052">
    <property type="component" value="Unassembled WGS sequence"/>
</dbReference>
<gene>
    <name evidence="3" type="ORF">COS99_04885</name>
</gene>
<feature type="coiled-coil region" evidence="2">
    <location>
        <begin position="32"/>
        <end position="147"/>
    </location>
</feature>
<evidence type="ECO:0000313" key="3">
    <source>
        <dbReference type="EMBL" id="PIU41539.1"/>
    </source>
</evidence>
<dbReference type="PROSITE" id="PS50005">
    <property type="entry name" value="TPR"/>
    <property type="match status" value="1"/>
</dbReference>
<accession>A0A2J0KUU4</accession>
<evidence type="ECO:0000256" key="2">
    <source>
        <dbReference type="SAM" id="Coils"/>
    </source>
</evidence>
<feature type="coiled-coil region" evidence="2">
    <location>
        <begin position="187"/>
        <end position="221"/>
    </location>
</feature>
<keyword evidence="1" id="KW-0802">TPR repeat</keyword>
<protein>
    <submittedName>
        <fullName evidence="3">Uncharacterized protein</fullName>
    </submittedName>
</protein>
<sequence>MEELMRKIMVIGVIGIIFYGLCASRYLDIYALAAEEQEKAAVNNVLVTANERLNVQIEELKKENEELKSSNMTVQGESANIKRDRTQILEKLKLITEENNKMREQIVYLEKGIVNLDYAKRNLKDDEKSKRDKIGELEKELRSLKEVKKDFDIYQSGFIKLQAKIMDAFGEEIKSLDDAVDVIGKSKDNFSEETEALQDNLKNALSELSDSTENLSRLKKEVADMHYNMGVIFQEDNKWDEAAMEYKKVLESDPKDADAHYNLALIYDTAKNDRKQALYHYRKYIELKPEADDILKVKEYLADLGMKDKIWGDPYIKEITENTNKR</sequence>
<organism evidence="3 4">
    <name type="scientific">Candidatus Aquitaenariimonas noxiae</name>
    <dbReference type="NCBI Taxonomy" id="1974741"/>
    <lineage>
        <taxon>Bacteria</taxon>
        <taxon>Pseudomonadati</taxon>
        <taxon>Candidatus Omnitrophota</taxon>
        <taxon>Candidatus Aquitaenariimonas</taxon>
    </lineage>
</organism>
<proteinExistence type="predicted"/>
<dbReference type="InterPro" id="IPR011990">
    <property type="entry name" value="TPR-like_helical_dom_sf"/>
</dbReference>
<keyword evidence="2" id="KW-0175">Coiled coil</keyword>
<dbReference type="Gene3D" id="1.25.40.10">
    <property type="entry name" value="Tetratricopeptide repeat domain"/>
    <property type="match status" value="1"/>
</dbReference>
<dbReference type="Pfam" id="PF13414">
    <property type="entry name" value="TPR_11"/>
    <property type="match status" value="1"/>
</dbReference>
<name>A0A2J0KUU4_9BACT</name>
<dbReference type="AlphaFoldDB" id="A0A2J0KUU4"/>
<dbReference type="SUPFAM" id="SSF48452">
    <property type="entry name" value="TPR-like"/>
    <property type="match status" value="1"/>
</dbReference>
<evidence type="ECO:0000313" key="4">
    <source>
        <dbReference type="Proteomes" id="UP000230052"/>
    </source>
</evidence>
<evidence type="ECO:0000256" key="1">
    <source>
        <dbReference type="PROSITE-ProRule" id="PRU00339"/>
    </source>
</evidence>